<gene>
    <name evidence="3" type="ORF">CINCED_3A019029</name>
</gene>
<feature type="compositionally biased region" description="Basic and acidic residues" evidence="2">
    <location>
        <begin position="10"/>
        <end position="22"/>
    </location>
</feature>
<protein>
    <submittedName>
        <fullName evidence="3">Uncharacterized protein</fullName>
    </submittedName>
</protein>
<feature type="region of interest" description="Disordered" evidence="2">
    <location>
        <begin position="1"/>
        <end position="22"/>
    </location>
</feature>
<dbReference type="OrthoDB" id="8185397at2759"/>
<evidence type="ECO:0000313" key="3">
    <source>
        <dbReference type="EMBL" id="VVC39801.1"/>
    </source>
</evidence>
<evidence type="ECO:0000256" key="2">
    <source>
        <dbReference type="SAM" id="MobiDB-lite"/>
    </source>
</evidence>
<keyword evidence="4" id="KW-1185">Reference proteome</keyword>
<organism evidence="3 4">
    <name type="scientific">Cinara cedri</name>
    <dbReference type="NCBI Taxonomy" id="506608"/>
    <lineage>
        <taxon>Eukaryota</taxon>
        <taxon>Metazoa</taxon>
        <taxon>Ecdysozoa</taxon>
        <taxon>Arthropoda</taxon>
        <taxon>Hexapoda</taxon>
        <taxon>Insecta</taxon>
        <taxon>Pterygota</taxon>
        <taxon>Neoptera</taxon>
        <taxon>Paraneoptera</taxon>
        <taxon>Hemiptera</taxon>
        <taxon>Sternorrhyncha</taxon>
        <taxon>Aphidomorpha</taxon>
        <taxon>Aphidoidea</taxon>
        <taxon>Aphididae</taxon>
        <taxon>Lachninae</taxon>
        <taxon>Cinara</taxon>
    </lineage>
</organism>
<feature type="region of interest" description="Disordered" evidence="2">
    <location>
        <begin position="34"/>
        <end position="68"/>
    </location>
</feature>
<name>A0A5E4N854_9HEMI</name>
<evidence type="ECO:0000313" key="4">
    <source>
        <dbReference type="Proteomes" id="UP000325440"/>
    </source>
</evidence>
<keyword evidence="1" id="KW-0175">Coiled coil</keyword>
<dbReference type="EMBL" id="CABPRJ010001897">
    <property type="protein sequence ID" value="VVC39801.1"/>
    <property type="molecule type" value="Genomic_DNA"/>
</dbReference>
<proteinExistence type="predicted"/>
<dbReference type="Proteomes" id="UP000325440">
    <property type="component" value="Unassembled WGS sequence"/>
</dbReference>
<accession>A0A5E4N854</accession>
<sequence length="338" mass="38950">MPDNDCSRCSAEKNKPARTCDEQKEVLSSVVDDYYPWGKPGHGAPNEDGLRKRKIFTDPPSPPWKDVSNEVTKMGRQGGGAPLKTSSGKMKNFRIEDPQLRFQFHAPDRNMVENDIRYRMPIKDQKAYKMELDELVREKQEIVEENRRKEIIKDKQLNSIADPWGTPCPGGVIWRDPKSIGKNFFQSLGYVDGKILKLGSHPNDVEILDDNIETVTGGMELAPMLAAKRKEGTRWPLHTSDVTRIYDPKSNFLIDEKEYHNFLEGQINGREERKQNEHDEDIIEGQKHHANWNEFWGRPGGGAPKGTKRQKENLEYILYQLPVINRLKEKEDSKKPEK</sequence>
<dbReference type="AlphaFoldDB" id="A0A5E4N854"/>
<reference evidence="3 4" key="1">
    <citation type="submission" date="2019-08" db="EMBL/GenBank/DDBJ databases">
        <authorList>
            <person name="Alioto T."/>
            <person name="Alioto T."/>
            <person name="Gomez Garrido J."/>
        </authorList>
    </citation>
    <scope>NUCLEOTIDE SEQUENCE [LARGE SCALE GENOMIC DNA]</scope>
</reference>
<feature type="coiled-coil region" evidence="1">
    <location>
        <begin position="125"/>
        <end position="155"/>
    </location>
</feature>
<evidence type="ECO:0000256" key="1">
    <source>
        <dbReference type="SAM" id="Coils"/>
    </source>
</evidence>